<comment type="caution">
    <text evidence="4">The sequence shown here is derived from an EMBL/GenBank/DDBJ whole genome shotgun (WGS) entry which is preliminary data.</text>
</comment>
<dbReference type="EMBL" id="JAGPXD010000004">
    <property type="protein sequence ID" value="KAH7359339.1"/>
    <property type="molecule type" value="Genomic_DNA"/>
</dbReference>
<evidence type="ECO:0000259" key="3">
    <source>
        <dbReference type="Pfam" id="PF24870"/>
    </source>
</evidence>
<keyword evidence="5" id="KW-1185">Reference proteome</keyword>
<evidence type="ECO:0000313" key="5">
    <source>
        <dbReference type="Proteomes" id="UP000813385"/>
    </source>
</evidence>
<dbReference type="InterPro" id="IPR056637">
    <property type="entry name" value="DUF7735"/>
</dbReference>
<protein>
    <recommendedName>
        <fullName evidence="3">DUF7735 domain-containing protein</fullName>
    </recommendedName>
</protein>
<feature type="domain" description="DUF7735" evidence="3">
    <location>
        <begin position="37"/>
        <end position="174"/>
    </location>
</feature>
<reference evidence="4" key="1">
    <citation type="journal article" date="2021" name="Nat. Commun.">
        <title>Genetic determinants of endophytism in the Arabidopsis root mycobiome.</title>
        <authorList>
            <person name="Mesny F."/>
            <person name="Miyauchi S."/>
            <person name="Thiergart T."/>
            <person name="Pickel B."/>
            <person name="Atanasova L."/>
            <person name="Karlsson M."/>
            <person name="Huettel B."/>
            <person name="Barry K.W."/>
            <person name="Haridas S."/>
            <person name="Chen C."/>
            <person name="Bauer D."/>
            <person name="Andreopoulos W."/>
            <person name="Pangilinan J."/>
            <person name="LaButti K."/>
            <person name="Riley R."/>
            <person name="Lipzen A."/>
            <person name="Clum A."/>
            <person name="Drula E."/>
            <person name="Henrissat B."/>
            <person name="Kohler A."/>
            <person name="Grigoriev I.V."/>
            <person name="Martin F.M."/>
            <person name="Hacquard S."/>
        </authorList>
    </citation>
    <scope>NUCLEOTIDE SEQUENCE</scope>
    <source>
        <strain evidence="4">MPI-CAGE-AT-0016</strain>
    </source>
</reference>
<feature type="signal peptide" evidence="2">
    <location>
        <begin position="1"/>
        <end position="21"/>
    </location>
</feature>
<dbReference type="Proteomes" id="UP000813385">
    <property type="component" value="Unassembled WGS sequence"/>
</dbReference>
<evidence type="ECO:0000313" key="4">
    <source>
        <dbReference type="EMBL" id="KAH7359339.1"/>
    </source>
</evidence>
<dbReference type="Pfam" id="PF24870">
    <property type="entry name" value="DUF7735"/>
    <property type="match status" value="1"/>
</dbReference>
<evidence type="ECO:0000256" key="1">
    <source>
        <dbReference type="SAM" id="MobiDB-lite"/>
    </source>
</evidence>
<accession>A0A8K0TD13</accession>
<gene>
    <name evidence="4" type="ORF">B0T11DRAFT_331030</name>
</gene>
<dbReference type="AlphaFoldDB" id="A0A8K0TD13"/>
<proteinExistence type="predicted"/>
<keyword evidence="2" id="KW-0732">Signal</keyword>
<feature type="region of interest" description="Disordered" evidence="1">
    <location>
        <begin position="176"/>
        <end position="205"/>
    </location>
</feature>
<sequence>MNLHKALAALTGLLHAAATSAQWTKTPIWEAPGTYASTLDDPSCTTVDAGHWDSDVPRMYTALISTFANYSRSIYGVCARTMTSSNDGMAYPECMLQYEEHCDFSSLVPDSLRSEYAAYTNSASTWWETHSSRIFEVSEECPYAWIMAMALSDAGPSWFRLAAMYGECAMAKTTGETASVTPAPTAQPGADTGAEATPEPTQDSAASRVSIGWGVAALVAAFI</sequence>
<organism evidence="4 5">
    <name type="scientific">Plectosphaerella cucumerina</name>
    <dbReference type="NCBI Taxonomy" id="40658"/>
    <lineage>
        <taxon>Eukaryota</taxon>
        <taxon>Fungi</taxon>
        <taxon>Dikarya</taxon>
        <taxon>Ascomycota</taxon>
        <taxon>Pezizomycotina</taxon>
        <taxon>Sordariomycetes</taxon>
        <taxon>Hypocreomycetidae</taxon>
        <taxon>Glomerellales</taxon>
        <taxon>Plectosphaerellaceae</taxon>
        <taxon>Plectosphaerella</taxon>
    </lineage>
</organism>
<evidence type="ECO:0000256" key="2">
    <source>
        <dbReference type="SAM" id="SignalP"/>
    </source>
</evidence>
<name>A0A8K0TD13_9PEZI</name>
<feature type="chain" id="PRO_5035443557" description="DUF7735 domain-containing protein" evidence="2">
    <location>
        <begin position="22"/>
        <end position="223"/>
    </location>
</feature>